<name>A0AAE3IBN3_9EURY</name>
<dbReference type="EMBL" id="JAOPKC010000004">
    <property type="protein sequence ID" value="MCU4717637.1"/>
    <property type="molecule type" value="Genomic_DNA"/>
</dbReference>
<dbReference type="SUPFAM" id="SSF52402">
    <property type="entry name" value="Adenine nucleotide alpha hydrolases-like"/>
    <property type="match status" value="1"/>
</dbReference>
<dbReference type="PANTHER" id="PTHR46268">
    <property type="entry name" value="STRESS RESPONSE PROTEIN NHAX"/>
    <property type="match status" value="1"/>
</dbReference>
<evidence type="ECO:0000313" key="5">
    <source>
        <dbReference type="Proteomes" id="UP001208186"/>
    </source>
</evidence>
<dbReference type="Pfam" id="PF00582">
    <property type="entry name" value="Usp"/>
    <property type="match status" value="1"/>
</dbReference>
<dbReference type="PRINTS" id="PR01438">
    <property type="entry name" value="UNVRSLSTRESS"/>
</dbReference>
<evidence type="ECO:0000259" key="2">
    <source>
        <dbReference type="Pfam" id="PF00582"/>
    </source>
</evidence>
<dbReference type="InterPro" id="IPR014729">
    <property type="entry name" value="Rossmann-like_a/b/a_fold"/>
</dbReference>
<evidence type="ECO:0000256" key="1">
    <source>
        <dbReference type="ARBA" id="ARBA00008791"/>
    </source>
</evidence>
<accession>A0AAE3IBN3</accession>
<sequence length="154" mass="16464">MFETVVLATDGSESASRAVTLAFDFAERFDATIHALYVIDETEVETSPERVRGELHAALEERGEEALSEIASRTGDVTTAVREGDPAKEICAYAEDVNAGLIVTGTRGRHGEHAFLLGSVAEAVVRRSPVPVLTARQLDPDEERDVPVPGGMGS</sequence>
<dbReference type="Proteomes" id="UP001208186">
    <property type="component" value="Unassembled WGS sequence"/>
</dbReference>
<dbReference type="Gene3D" id="3.40.50.620">
    <property type="entry name" value="HUPs"/>
    <property type="match status" value="1"/>
</dbReference>
<protein>
    <submittedName>
        <fullName evidence="4">Universal stress protein</fullName>
    </submittedName>
</protein>
<dbReference type="RefSeq" id="WP_315908401.1">
    <property type="nucleotide sequence ID" value="NZ_JAOPKC010000004.1"/>
</dbReference>
<evidence type="ECO:0000313" key="4">
    <source>
        <dbReference type="EMBL" id="MCU4726834.1"/>
    </source>
</evidence>
<evidence type="ECO:0000313" key="3">
    <source>
        <dbReference type="EMBL" id="MCU4717637.1"/>
    </source>
</evidence>
<proteinExistence type="inferred from homology"/>
<dbReference type="AlphaFoldDB" id="A0AAE3IBN3"/>
<comment type="similarity">
    <text evidence="1">Belongs to the universal stress protein A family.</text>
</comment>
<dbReference type="CDD" id="cd00293">
    <property type="entry name" value="USP-like"/>
    <property type="match status" value="1"/>
</dbReference>
<dbReference type="EMBL" id="JAOPKD010000005">
    <property type="protein sequence ID" value="MCU4726834.1"/>
    <property type="molecule type" value="Genomic_DNA"/>
</dbReference>
<evidence type="ECO:0000313" key="6">
    <source>
        <dbReference type="Proteomes" id="UP001209746"/>
    </source>
</evidence>
<gene>
    <name evidence="4" type="ORF">OB914_07615</name>
    <name evidence="3" type="ORF">OB916_06110</name>
</gene>
<reference evidence="4" key="1">
    <citation type="submission" date="2023-02" db="EMBL/GenBank/DDBJ databases">
        <title>Enrichment on poylsaccharides allowed isolation of novel metabolic and taxonomic groups of Haloarchaea.</title>
        <authorList>
            <person name="Sorokin D.Y."/>
            <person name="Elcheninov A.G."/>
            <person name="Khizhniak T.V."/>
            <person name="Kolganova T.V."/>
            <person name="Kublanov I.V."/>
        </authorList>
    </citation>
    <scope>NUCLEOTIDE SEQUENCE</scope>
    <source>
        <strain evidence="3 5">HArc-curdl5-1</strain>
        <strain evidence="4">HArc-curdl7</strain>
    </source>
</reference>
<organism evidence="4 6">
    <name type="scientific">Halapricum hydrolyticum</name>
    <dbReference type="NCBI Taxonomy" id="2979991"/>
    <lineage>
        <taxon>Archaea</taxon>
        <taxon>Methanobacteriati</taxon>
        <taxon>Methanobacteriota</taxon>
        <taxon>Stenosarchaea group</taxon>
        <taxon>Halobacteria</taxon>
        <taxon>Halobacteriales</taxon>
        <taxon>Haloarculaceae</taxon>
        <taxon>Halapricum</taxon>
    </lineage>
</organism>
<dbReference type="PANTHER" id="PTHR46268:SF6">
    <property type="entry name" value="UNIVERSAL STRESS PROTEIN UP12"/>
    <property type="match status" value="1"/>
</dbReference>
<dbReference type="InterPro" id="IPR006016">
    <property type="entry name" value="UspA"/>
</dbReference>
<comment type="caution">
    <text evidence="4">The sequence shown here is derived from an EMBL/GenBank/DDBJ whole genome shotgun (WGS) entry which is preliminary data.</text>
</comment>
<dbReference type="Proteomes" id="UP001209746">
    <property type="component" value="Unassembled WGS sequence"/>
</dbReference>
<feature type="domain" description="UspA" evidence="2">
    <location>
        <begin position="1"/>
        <end position="135"/>
    </location>
</feature>
<keyword evidence="5" id="KW-1185">Reference proteome</keyword>
<dbReference type="InterPro" id="IPR006015">
    <property type="entry name" value="Universal_stress_UspA"/>
</dbReference>